<dbReference type="EMBL" id="UGCO01000001">
    <property type="protein sequence ID" value="STI77711.1"/>
    <property type="molecule type" value="Genomic_DNA"/>
</dbReference>
<organism evidence="1 2">
    <name type="scientific">Escherichia coli</name>
    <dbReference type="NCBI Taxonomy" id="562"/>
    <lineage>
        <taxon>Bacteria</taxon>
        <taxon>Pseudomonadati</taxon>
        <taxon>Pseudomonadota</taxon>
        <taxon>Gammaproteobacteria</taxon>
        <taxon>Enterobacterales</taxon>
        <taxon>Enterobacteriaceae</taxon>
        <taxon>Escherichia</taxon>
    </lineage>
</organism>
<protein>
    <submittedName>
        <fullName evidence="1">Uncharacterized protein</fullName>
    </submittedName>
</protein>
<accession>A0A2X6T891</accession>
<reference evidence="1 2" key="1">
    <citation type="submission" date="2018-06" db="EMBL/GenBank/DDBJ databases">
        <authorList>
            <consortium name="Pathogen Informatics"/>
            <person name="Doyle S."/>
        </authorList>
    </citation>
    <scope>NUCLEOTIDE SEQUENCE [LARGE SCALE GENOMIC DNA]</scope>
    <source>
        <strain evidence="1 2">NCTC8985</strain>
    </source>
</reference>
<evidence type="ECO:0000313" key="1">
    <source>
        <dbReference type="EMBL" id="STI77711.1"/>
    </source>
</evidence>
<dbReference type="AlphaFoldDB" id="A0A2X6T891"/>
<proteinExistence type="predicted"/>
<dbReference type="RefSeq" id="WP_000036628.1">
    <property type="nucleotide sequence ID" value="NZ_AP022036.1"/>
</dbReference>
<sequence>MSKISYNPDSPLAKDYAKTEFIGTDFIQETLLGEVLISSVTGTIWLRIRWKYTWLKDGDVKDDWTPEEKSLFITNAYMAVCYEWNGRVFYSVSGTSDFAKKFQGKKLPFYIEILPVESNAHWNVTVTKLNPGVDGYTFVRWADKFIQLDSNDVVAVERCLGKLQDICRSRSSVPHEIGHLLLLDDEYYNDDESDKVDKIYGEDANGLMNIGAELRPRYLEHVSVQLNAIIPDTHFSLMSVNG</sequence>
<dbReference type="Proteomes" id="UP000254405">
    <property type="component" value="Unassembled WGS sequence"/>
</dbReference>
<name>A0A2X6T891_ECOLX</name>
<gene>
    <name evidence="1" type="ORF">NCTC8985_03012</name>
</gene>
<evidence type="ECO:0000313" key="2">
    <source>
        <dbReference type="Proteomes" id="UP000254405"/>
    </source>
</evidence>